<name>A0A1D2VJG5_9ASCO</name>
<proteinExistence type="inferred from homology"/>
<keyword evidence="1" id="KW-0646">Protease inhibitor</keyword>
<dbReference type="OrthoDB" id="5518345at2759"/>
<evidence type="ECO:0000256" key="3">
    <source>
        <dbReference type="ARBA" id="ARBA00038069"/>
    </source>
</evidence>
<evidence type="ECO:0000256" key="2">
    <source>
        <dbReference type="ARBA" id="ARBA00022900"/>
    </source>
</evidence>
<dbReference type="GeneID" id="30964813"/>
<evidence type="ECO:0000259" key="6">
    <source>
        <dbReference type="Pfam" id="PF05922"/>
    </source>
</evidence>
<reference evidence="8" key="1">
    <citation type="submission" date="2016-05" db="EMBL/GenBank/DDBJ databases">
        <title>Comparative genomics of biotechnologically important yeasts.</title>
        <authorList>
            <consortium name="DOE Joint Genome Institute"/>
            <person name="Riley R."/>
            <person name="Haridas S."/>
            <person name="Wolfe K.H."/>
            <person name="Lopes M.R."/>
            <person name="Hittinger C.T."/>
            <person name="Goker M."/>
            <person name="Salamov A."/>
            <person name="Wisecaver J."/>
            <person name="Long T.M."/>
            <person name="Aerts A.L."/>
            <person name="Barry K."/>
            <person name="Choi C."/>
            <person name="Clum A."/>
            <person name="Coughlan A.Y."/>
            <person name="Deshpande S."/>
            <person name="Douglass A.P."/>
            <person name="Hanson S.J."/>
            <person name="Klenk H.-P."/>
            <person name="Labutti K."/>
            <person name="Lapidus A."/>
            <person name="Lindquist E."/>
            <person name="Lipzen A."/>
            <person name="Meier-Kolthoff J.P."/>
            <person name="Ohm R.A."/>
            <person name="Otillar R.P."/>
            <person name="Pangilinan J."/>
            <person name="Peng Y."/>
            <person name="Rokas A."/>
            <person name="Rosa C.A."/>
            <person name="Scheuner C."/>
            <person name="Sibirny A.A."/>
            <person name="Slot J.C."/>
            <person name="Stielow J.B."/>
            <person name="Sun H."/>
            <person name="Kurtzman C.P."/>
            <person name="Blackwell M."/>
            <person name="Grigoriev I.V."/>
            <person name="Jeffries T.W."/>
        </authorList>
    </citation>
    <scope>NUCLEOTIDE SEQUENCE [LARGE SCALE GENOMIC DNA]</scope>
    <source>
        <strain evidence="8">DSM 1968</strain>
    </source>
</reference>
<dbReference type="FunFam" id="3.30.70.80:FF:000005">
    <property type="entry name" value="Proteinase inhibitor I2B"/>
    <property type="match status" value="1"/>
</dbReference>
<evidence type="ECO:0000256" key="4">
    <source>
        <dbReference type="ARBA" id="ARBA00054668"/>
    </source>
</evidence>
<dbReference type="PANTHER" id="PTHR28288">
    <property type="entry name" value="PROTEASE B INHIBITOR 2"/>
    <property type="match status" value="1"/>
</dbReference>
<protein>
    <recommendedName>
        <fullName evidence="6">Inhibitor I9 domain-containing protein</fullName>
    </recommendedName>
</protein>
<sequence length="93" mass="10267">MTTKSLIVTLKEDVSDADYKKFKDDLIKLGAEITQEYNLFKGFSVTLPEVHSETLTSSEHVATVEPDAEVKILPIETKTAATSKILDPRTVGK</sequence>
<keyword evidence="2" id="KW-0722">Serine protease inhibitor</keyword>
<evidence type="ECO:0000256" key="5">
    <source>
        <dbReference type="ARBA" id="ARBA00062658"/>
    </source>
</evidence>
<gene>
    <name evidence="7" type="ORF">ASCRUDRAFT_56198</name>
</gene>
<dbReference type="GO" id="GO:0042144">
    <property type="term" value="P:vacuole fusion, non-autophagic"/>
    <property type="evidence" value="ECO:0007669"/>
    <property type="project" value="TreeGrafter"/>
</dbReference>
<dbReference type="InterPro" id="IPR037045">
    <property type="entry name" value="S8pro/Inhibitor_I9_sf"/>
</dbReference>
<comment type="subunit">
    <text evidence="5">Part of the heterodimeric LMA1 complex together with the thioredoxin II/TRX2. LMA1 binds to the ATPase SEC18.</text>
</comment>
<dbReference type="FunCoup" id="A0A1D2VJG5">
    <property type="interactions" value="155"/>
</dbReference>
<dbReference type="RefSeq" id="XP_020048068.1">
    <property type="nucleotide sequence ID" value="XM_020191177.1"/>
</dbReference>
<dbReference type="Gene3D" id="3.30.70.80">
    <property type="entry name" value="Peptidase S8 propeptide/proteinase inhibitor I9"/>
    <property type="match status" value="1"/>
</dbReference>
<dbReference type="Pfam" id="PF05922">
    <property type="entry name" value="Inhibitor_I9"/>
    <property type="match status" value="1"/>
</dbReference>
<comment type="function">
    <text evidence="4">Cytosolic inhibitor of vacuolar proteinase B (yscB), probably regulating protease B activity during limited proteolysis. PBI2 is a component of the LMA1 complex, which is involved in the facilitation of vesicle fusion such as homotypic vacuole and ER-derived COPII vesicle fusion with the Golgi.</text>
</comment>
<feature type="domain" description="Inhibitor I9" evidence="6">
    <location>
        <begin position="25"/>
        <end position="72"/>
    </location>
</feature>
<evidence type="ECO:0000313" key="7">
    <source>
        <dbReference type="EMBL" id="ODV61761.1"/>
    </source>
</evidence>
<dbReference type="GO" id="GO:0004867">
    <property type="term" value="F:serine-type endopeptidase inhibitor activity"/>
    <property type="evidence" value="ECO:0007669"/>
    <property type="project" value="UniProtKB-KW"/>
</dbReference>
<dbReference type="Proteomes" id="UP000095038">
    <property type="component" value="Unassembled WGS sequence"/>
</dbReference>
<dbReference type="STRING" id="1344418.A0A1D2VJG5"/>
<dbReference type="AlphaFoldDB" id="A0A1D2VJG5"/>
<dbReference type="PANTHER" id="PTHR28288:SF2">
    <property type="entry name" value="PROTEASE B INHIBITOR 2"/>
    <property type="match status" value="1"/>
</dbReference>
<dbReference type="InterPro" id="IPR052471">
    <property type="entry name" value="PBI_I9"/>
</dbReference>
<accession>A0A1D2VJG5</accession>
<dbReference type="InterPro" id="IPR010259">
    <property type="entry name" value="S8pro/Inhibitor_I9"/>
</dbReference>
<dbReference type="InParanoid" id="A0A1D2VJG5"/>
<keyword evidence="8" id="KW-1185">Reference proteome</keyword>
<organism evidence="7 8">
    <name type="scientific">Ascoidea rubescens DSM 1968</name>
    <dbReference type="NCBI Taxonomy" id="1344418"/>
    <lineage>
        <taxon>Eukaryota</taxon>
        <taxon>Fungi</taxon>
        <taxon>Dikarya</taxon>
        <taxon>Ascomycota</taxon>
        <taxon>Saccharomycotina</taxon>
        <taxon>Saccharomycetes</taxon>
        <taxon>Ascoideaceae</taxon>
        <taxon>Ascoidea</taxon>
    </lineage>
</organism>
<comment type="similarity">
    <text evidence="3">Belongs to the protease inhibitor I9 family.</text>
</comment>
<evidence type="ECO:0000313" key="8">
    <source>
        <dbReference type="Proteomes" id="UP000095038"/>
    </source>
</evidence>
<evidence type="ECO:0000256" key="1">
    <source>
        <dbReference type="ARBA" id="ARBA00022690"/>
    </source>
</evidence>
<dbReference type="SUPFAM" id="SSF54897">
    <property type="entry name" value="Protease propeptides/inhibitors"/>
    <property type="match status" value="1"/>
</dbReference>
<dbReference type="EMBL" id="KV454478">
    <property type="protein sequence ID" value="ODV61761.1"/>
    <property type="molecule type" value="Genomic_DNA"/>
</dbReference>